<evidence type="ECO:0000256" key="4">
    <source>
        <dbReference type="ARBA" id="ARBA00022692"/>
    </source>
</evidence>
<sequence>MVTEIASGVGLWLVDNTQRLLVTVAVLGGLIGLKQLVDRWRRDREVTPRIALVISAVLAVCIAGGLSSLVAVWGLTGTLYSAYDGVDLGRQIANIVLSVVILGGAYALSDFVGHLIKDLAREQNAISEHEREILHRTTQITIYAFALLVVIGLFTDNIGSLLVGAGFLGVVVGMAARQTLGAVLAGFVIMFSKPFEVGDWVVIGEDEGTVTEITIVNTRIQSFDGEYVMVPNDTVTSNPVRNRTRRGRLRIEVDVGVDYETDPERAGEIATDAVSEVDRILDVPAPQVVGKEFGESSIVLGVRGWIENPSARRRWQARTRMIAAIREAFAAEDIKIPFPQRELSGRAETGGFRLADGEQSVTERPSQDGTSVKKQPQSSEGEDDD</sequence>
<feature type="region of interest" description="Disordered" evidence="7">
    <location>
        <begin position="341"/>
        <end position="385"/>
    </location>
</feature>
<dbReference type="InterPro" id="IPR006685">
    <property type="entry name" value="MscS_channel_2nd"/>
</dbReference>
<dbReference type="Gene3D" id="3.30.70.100">
    <property type="match status" value="1"/>
</dbReference>
<dbReference type="InterPro" id="IPR011014">
    <property type="entry name" value="MscS_channel_TM-2"/>
</dbReference>
<dbReference type="EMBL" id="JBHUDM010000004">
    <property type="protein sequence ID" value="MFD1643005.1"/>
    <property type="molecule type" value="Genomic_DNA"/>
</dbReference>
<evidence type="ECO:0000256" key="7">
    <source>
        <dbReference type="SAM" id="MobiDB-lite"/>
    </source>
</evidence>
<dbReference type="InterPro" id="IPR045275">
    <property type="entry name" value="MscS_archaea/bacteria_type"/>
</dbReference>
<dbReference type="InterPro" id="IPR023408">
    <property type="entry name" value="MscS_beta-dom_sf"/>
</dbReference>
<dbReference type="PANTHER" id="PTHR30221:SF20">
    <property type="entry name" value="SMALL-CONDUCTANCE MECHANOSENSITIVE CHANNEL"/>
    <property type="match status" value="1"/>
</dbReference>
<comment type="similarity">
    <text evidence="2">Belongs to the MscS (TC 1.A.23) family.</text>
</comment>
<proteinExistence type="inferred from homology"/>
<dbReference type="AlphaFoldDB" id="A0ABD6D9M1"/>
<evidence type="ECO:0000259" key="9">
    <source>
        <dbReference type="Pfam" id="PF00924"/>
    </source>
</evidence>
<dbReference type="InterPro" id="IPR049278">
    <property type="entry name" value="MS_channel_C"/>
</dbReference>
<dbReference type="Proteomes" id="UP001597052">
    <property type="component" value="Unassembled WGS sequence"/>
</dbReference>
<dbReference type="InterPro" id="IPR010920">
    <property type="entry name" value="LSM_dom_sf"/>
</dbReference>
<comment type="subcellular location">
    <subcellularLocation>
        <location evidence="1">Cell membrane</location>
        <topology evidence="1">Multi-pass membrane protein</topology>
    </subcellularLocation>
</comment>
<keyword evidence="4 8" id="KW-0812">Transmembrane</keyword>
<dbReference type="Gene3D" id="2.30.30.60">
    <property type="match status" value="1"/>
</dbReference>
<keyword evidence="12" id="KW-1185">Reference proteome</keyword>
<evidence type="ECO:0000313" key="11">
    <source>
        <dbReference type="EMBL" id="MFD1643005.1"/>
    </source>
</evidence>
<evidence type="ECO:0000256" key="3">
    <source>
        <dbReference type="ARBA" id="ARBA00022475"/>
    </source>
</evidence>
<dbReference type="Gene3D" id="1.10.287.1260">
    <property type="match status" value="1"/>
</dbReference>
<accession>A0ABD6D9M1</accession>
<evidence type="ECO:0000256" key="6">
    <source>
        <dbReference type="ARBA" id="ARBA00023136"/>
    </source>
</evidence>
<feature type="transmembrane region" description="Helical" evidence="8">
    <location>
        <begin position="49"/>
        <end position="75"/>
    </location>
</feature>
<organism evidence="11 12">
    <name type="scientific">Halohasta litorea</name>
    <dbReference type="NCBI Taxonomy" id="869891"/>
    <lineage>
        <taxon>Archaea</taxon>
        <taxon>Methanobacteriati</taxon>
        <taxon>Methanobacteriota</taxon>
        <taxon>Stenosarchaea group</taxon>
        <taxon>Halobacteria</taxon>
        <taxon>Halobacteriales</taxon>
        <taxon>Haloferacaceae</taxon>
        <taxon>Halohasta</taxon>
    </lineage>
</organism>
<dbReference type="RefSeq" id="WP_256396466.1">
    <property type="nucleotide sequence ID" value="NZ_JANHDJ010000004.1"/>
</dbReference>
<dbReference type="SUPFAM" id="SSF82861">
    <property type="entry name" value="Mechanosensitive channel protein MscS (YggB), transmembrane region"/>
    <property type="match status" value="1"/>
</dbReference>
<keyword evidence="5 8" id="KW-1133">Transmembrane helix</keyword>
<dbReference type="Pfam" id="PF21082">
    <property type="entry name" value="MS_channel_3rd"/>
    <property type="match status" value="1"/>
</dbReference>
<evidence type="ECO:0000256" key="8">
    <source>
        <dbReference type="SAM" id="Phobius"/>
    </source>
</evidence>
<dbReference type="InterPro" id="IPR011066">
    <property type="entry name" value="MscS_channel_C_sf"/>
</dbReference>
<dbReference type="Pfam" id="PF00924">
    <property type="entry name" value="MS_channel_2nd"/>
    <property type="match status" value="1"/>
</dbReference>
<dbReference type="SUPFAM" id="SSF50182">
    <property type="entry name" value="Sm-like ribonucleoproteins"/>
    <property type="match status" value="1"/>
</dbReference>
<feature type="transmembrane region" description="Helical" evidence="8">
    <location>
        <begin position="95"/>
        <end position="116"/>
    </location>
</feature>
<dbReference type="InterPro" id="IPR006686">
    <property type="entry name" value="MscS_channel_CS"/>
</dbReference>
<dbReference type="PANTHER" id="PTHR30221">
    <property type="entry name" value="SMALL-CONDUCTANCE MECHANOSENSITIVE CHANNEL"/>
    <property type="match status" value="1"/>
</dbReference>
<dbReference type="PROSITE" id="PS01246">
    <property type="entry name" value="UPF0003"/>
    <property type="match status" value="1"/>
</dbReference>
<gene>
    <name evidence="11" type="ORF">ACFSBW_14105</name>
</gene>
<keyword evidence="3" id="KW-1003">Cell membrane</keyword>
<protein>
    <submittedName>
        <fullName evidence="11">Mechanosensitive ion channel family protein</fullName>
    </submittedName>
</protein>
<feature type="transmembrane region" description="Helical" evidence="8">
    <location>
        <begin position="20"/>
        <end position="37"/>
    </location>
</feature>
<reference evidence="11 12" key="1">
    <citation type="journal article" date="2019" name="Int. J. Syst. Evol. Microbiol.">
        <title>The Global Catalogue of Microorganisms (GCM) 10K type strain sequencing project: providing services to taxonomists for standard genome sequencing and annotation.</title>
        <authorList>
            <consortium name="The Broad Institute Genomics Platform"/>
            <consortium name="The Broad Institute Genome Sequencing Center for Infectious Disease"/>
            <person name="Wu L."/>
            <person name="Ma J."/>
        </authorList>
    </citation>
    <scope>NUCLEOTIDE SEQUENCE [LARGE SCALE GENOMIC DNA]</scope>
    <source>
        <strain evidence="11 12">CGMCC 1.10593</strain>
    </source>
</reference>
<name>A0ABD6D9M1_9EURY</name>
<evidence type="ECO:0000256" key="1">
    <source>
        <dbReference type="ARBA" id="ARBA00004651"/>
    </source>
</evidence>
<evidence type="ECO:0000256" key="5">
    <source>
        <dbReference type="ARBA" id="ARBA00022989"/>
    </source>
</evidence>
<dbReference type="SUPFAM" id="SSF82689">
    <property type="entry name" value="Mechanosensitive channel protein MscS (YggB), C-terminal domain"/>
    <property type="match status" value="1"/>
</dbReference>
<keyword evidence="6 8" id="KW-0472">Membrane</keyword>
<feature type="compositionally biased region" description="Polar residues" evidence="7">
    <location>
        <begin position="359"/>
        <end position="379"/>
    </location>
</feature>
<evidence type="ECO:0000313" key="12">
    <source>
        <dbReference type="Proteomes" id="UP001597052"/>
    </source>
</evidence>
<feature type="domain" description="Mechanosensitive ion channel MscS C-terminal" evidence="10">
    <location>
        <begin position="251"/>
        <end position="336"/>
    </location>
</feature>
<evidence type="ECO:0000256" key="2">
    <source>
        <dbReference type="ARBA" id="ARBA00008017"/>
    </source>
</evidence>
<comment type="caution">
    <text evidence="11">The sequence shown here is derived from an EMBL/GenBank/DDBJ whole genome shotgun (WGS) entry which is preliminary data.</text>
</comment>
<feature type="domain" description="Mechanosensitive ion channel MscS" evidence="9">
    <location>
        <begin position="183"/>
        <end position="245"/>
    </location>
</feature>
<dbReference type="GO" id="GO:0005886">
    <property type="term" value="C:plasma membrane"/>
    <property type="evidence" value="ECO:0007669"/>
    <property type="project" value="UniProtKB-SubCell"/>
</dbReference>
<evidence type="ECO:0000259" key="10">
    <source>
        <dbReference type="Pfam" id="PF21082"/>
    </source>
</evidence>